<feature type="compositionally biased region" description="Polar residues" evidence="1">
    <location>
        <begin position="497"/>
        <end position="512"/>
    </location>
</feature>
<feature type="compositionally biased region" description="Polar residues" evidence="1">
    <location>
        <begin position="520"/>
        <end position="532"/>
    </location>
</feature>
<feature type="compositionally biased region" description="Polar residues" evidence="1">
    <location>
        <begin position="266"/>
        <end position="281"/>
    </location>
</feature>
<dbReference type="Gene3D" id="3.30.1520.10">
    <property type="entry name" value="Phox-like domain"/>
    <property type="match status" value="1"/>
</dbReference>
<dbReference type="Proteomes" id="UP000250043">
    <property type="component" value="Unassembled WGS sequence"/>
</dbReference>
<evidence type="ECO:0000313" key="3">
    <source>
        <dbReference type="Proteomes" id="UP000250043"/>
    </source>
</evidence>
<evidence type="ECO:0000313" key="2">
    <source>
        <dbReference type="EMBL" id="OCH88583.1"/>
    </source>
</evidence>
<reference evidence="2 3" key="1">
    <citation type="submission" date="2016-07" db="EMBL/GenBank/DDBJ databases">
        <title>Draft genome of the white-rot fungus Obba rivulosa 3A-2.</title>
        <authorList>
            <consortium name="DOE Joint Genome Institute"/>
            <person name="Miettinen O."/>
            <person name="Riley R."/>
            <person name="Acob R."/>
            <person name="Barry K."/>
            <person name="Cullen D."/>
            <person name="De Vries R."/>
            <person name="Hainaut M."/>
            <person name="Hatakka A."/>
            <person name="Henrissat B."/>
            <person name="Hilden K."/>
            <person name="Kuo R."/>
            <person name="Labutti K."/>
            <person name="Lipzen A."/>
            <person name="Makela M.R."/>
            <person name="Sandor L."/>
            <person name="Spatafora J.W."/>
            <person name="Grigoriev I.V."/>
            <person name="Hibbett D.S."/>
        </authorList>
    </citation>
    <scope>NUCLEOTIDE SEQUENCE [LARGE SCALE GENOMIC DNA]</scope>
    <source>
        <strain evidence="2 3">3A-2</strain>
    </source>
</reference>
<organism evidence="2 3">
    <name type="scientific">Obba rivulosa</name>
    <dbReference type="NCBI Taxonomy" id="1052685"/>
    <lineage>
        <taxon>Eukaryota</taxon>
        <taxon>Fungi</taxon>
        <taxon>Dikarya</taxon>
        <taxon>Basidiomycota</taxon>
        <taxon>Agaricomycotina</taxon>
        <taxon>Agaricomycetes</taxon>
        <taxon>Polyporales</taxon>
        <taxon>Gelatoporiaceae</taxon>
        <taxon>Obba</taxon>
    </lineage>
</organism>
<feature type="region of interest" description="Disordered" evidence="1">
    <location>
        <begin position="418"/>
        <end position="460"/>
    </location>
</feature>
<evidence type="ECO:0008006" key="4">
    <source>
        <dbReference type="Google" id="ProtNLM"/>
    </source>
</evidence>
<dbReference type="InterPro" id="IPR036871">
    <property type="entry name" value="PX_dom_sf"/>
</dbReference>
<sequence length="839" mass="91587">MGTLSLAGDFLGGPGTGALGGPPVQHNYKRAVCRPPPRDFTVEILSPTKFGSGYCYGMRVCPTHKGSSDDNSSRSGGSHSEYEVWRRWEDCLWFQEILEEEYGLMARTKRQRLAAGKGVKKNGVYVHSDQAASFDSLPPGPEVNSVAKDVHEIVPKLTKKGTLFRASQATIEQRGKEFNAMMHALWGDDVPTLIKELREQRVIRDFFGWWRRDMDHERKMKAAASGTNARHSVASSTFSMYFSASNISLQLPQPYGDLPPSPALPTTPNIGSPNRRQSTGKVTVDRYAGSDSTTSSSSLASSTRQPPMPMSAPAGMTFPVSPRDSLSLQMSPSSSRDSGIDYMNGLRTAPLRSKSIWLSRPLNKTPPAESGDETDDVPVTYVSEGSQWPEAALRDRSTALQALPEEQELVPAMSSLTFTPSDAIRPPARRSRINSCPDRTNRNGLIFMTTPPGSPDSARTTGSLLEQLYSDVDSLPVPELESDAGSVCEHEPRSPAADSSRQTSVSLTSFSADPSRRSSWRTSVASETSIGTAPSGYPHDSCADLDSTLAGSRSRSPSFYSSMTSIVEDPAAPVPVRASHMSRASISTMNSLVSDSSVDAVLPKRFSPPPSDACLRRSFSAGSHRRRASIASSMFIPSEEWYDQQDDLIDAYFYDPGLRPSSVAIDDADSIIIPEREAQPQQFDKDMCTPDRFPEPFRDRPAGQFHLPWSPRESQTSLASSLTSPASSASGDTLTVKVMLQDSIVLLRTAYTTPLADVRARIREKFAKQEECHLGDAFAIGYFPPAHLAYDDQAAGRRSRSHSVSSLASTNALRYISSDDDWQTALTNCSGKLTIRLFI</sequence>
<dbReference type="OrthoDB" id="3244370at2759"/>
<name>A0A8E2AQM0_9APHY</name>
<dbReference type="GO" id="GO:0035091">
    <property type="term" value="F:phosphatidylinositol binding"/>
    <property type="evidence" value="ECO:0007669"/>
    <property type="project" value="InterPro"/>
</dbReference>
<gene>
    <name evidence="2" type="ORF">OBBRIDRAFT_81853</name>
</gene>
<dbReference type="AlphaFoldDB" id="A0A8E2AQM0"/>
<evidence type="ECO:0000256" key="1">
    <source>
        <dbReference type="SAM" id="MobiDB-lite"/>
    </source>
</evidence>
<proteinExistence type="predicted"/>
<protein>
    <recommendedName>
        <fullName evidence="4">PX domain-containing protein</fullName>
    </recommendedName>
</protein>
<accession>A0A8E2AQM0</accession>
<dbReference type="EMBL" id="KV722449">
    <property type="protein sequence ID" value="OCH88583.1"/>
    <property type="molecule type" value="Genomic_DNA"/>
</dbReference>
<keyword evidence="3" id="KW-1185">Reference proteome</keyword>
<feature type="compositionally biased region" description="Low complexity" evidence="1">
    <location>
        <begin position="323"/>
        <end position="337"/>
    </location>
</feature>
<feature type="region of interest" description="Disordered" evidence="1">
    <location>
        <begin position="476"/>
        <end position="539"/>
    </location>
</feature>
<feature type="compositionally biased region" description="Low complexity" evidence="1">
    <location>
        <begin position="290"/>
        <end position="303"/>
    </location>
</feature>
<feature type="region of interest" description="Disordered" evidence="1">
    <location>
        <begin position="253"/>
        <end position="344"/>
    </location>
</feature>